<feature type="region of interest" description="Disordered" evidence="2">
    <location>
        <begin position="1384"/>
        <end position="1450"/>
    </location>
</feature>
<dbReference type="InterPro" id="IPR006597">
    <property type="entry name" value="Sel1-like"/>
</dbReference>
<sequence length="1536" mass="168198">KRKAPQSDSTTAARSKGATLPKLDCVVESPSERSLSFGTPSFLDSAPSPAASEDAEDLKSPRRSGRARRPPRPKEAEDYIGLNTRQPSLINASLSTPPSSPAPYGQDREVTPITAPARKRASSVKVETPLSPAAATARKVVNDVDLASIPGVVTTQRIRRPPQNLAEFVSSEDFKAAPCGKRTLQPSTSSSSLNGTDVDASPREKKEAKRSKSESHISFSHSGKRASPIEADHQNTDPEPQRENIDHLPSVPNLPAASRLSHLNPNAGPATIPLSALSHSKRASRDFSGKKQRRDPSLANGRSKSLYSKRHSSHEVPTREHILERRRRDGKRESMVASDDDWSDSDFDFLRDEEENYRLMRIRVRKIQKTCGRWSLREVNDRYGDVLGDDDLDSEEEHSRAEGEKIKLLLDPSVINYGFDSCDSEYILDYHQGPLFNNVTWPEFSDVKEDSNNTNSNNSSNSNNPGNSNSSNPSNPSHPSIPSNSSNVGISDNETEITGTIVDSHVLENVADDTQVPDLAAEQVNFDPQVVAEVLSALTKSVVLGSELTHPTECIPNIQVPSSPLPLTTPNSCTDGKTRKQEADEWALFVGNCGPKMECNTGANRRNVDIESEARLKDISPLEHVLPDSEIEAVVAAVSSGVVAEASQVQMEGIIAEAAPVTAGVKEDIEVDDFIGWSLCDVFPSPISTVLLAVSLLANADLVDQDNLNVESNQLNLGVEKFNDYPKAQEKIENVTQGFMSFFRPAPSVTPAASSSATTKEKEESQEPTKAPIKRHRDPTVAKAIELLQLAGIEYENDDALWTLANIHFHGQYKAKRDLSQAFDMYATLADRSGNASAQQMVGFMYSTGLGNVVQRDEAKAMLYTTFAARGNNTAAELTLGYKYMLGIGTKKSCQDSVIYYKRAADKAYANFMSGPPLGRTMPPIKIRLTDGEGGTYGAGASGPGDPSPNVIASDIKDFIEFHRYIADGDNPQARAAQSQLGFLYYTGNAGPRTTIPRDYKEAAKFLRMVTDAFFNGKTNIAEAKEQRPKEVEDAGIAAALLGKMYWRGEGFEVDELQALNWFKKGASVDNPTALNALGTMYMMGAAGLPVDHEAAIKYFKAAADLKHQDAQVNMGLIYRDNPKHHLLAFKNFHDAAQFQNFQAVYHLGEMYFYGYGVSKTCDEAARYFKYVAERGDWGDTLFPDSYDAYQAGDLEYAAIGYLQAAERGFEVGQSNFAYILDRELPTSHYLASLTSPSRTALVAISDSALVSLGTPSRLLEMALVYWTRSANLGDVDARVKMGDYYFAGIGTEVDYKKATACYQVAAEVENSAMAMWNLGWMHENGIGVAKDYHLAKRWYDRSLVTNQGALLPVSLSLLKLNARYIWSYLTGGETGSGSGSFWSINGKSGSSDSPPDLSSGNSPKGGEKQTGDGRDPDGISQNEIEKWKNQRKAAPGLDGEPDESDPFQHRQRDLDEDYLEEDDLLETIVIVLLCLAVGYLMYIRQFRFANQGQQQNQNQDQNQNQNNHQNPAPVVEGLPGDPHAPGRYAYFAAGG</sequence>
<keyword evidence="3" id="KW-0472">Membrane</keyword>
<keyword evidence="3" id="KW-0812">Transmembrane</keyword>
<dbReference type="GO" id="GO:0036503">
    <property type="term" value="P:ERAD pathway"/>
    <property type="evidence" value="ECO:0007669"/>
    <property type="project" value="TreeGrafter"/>
</dbReference>
<dbReference type="Pfam" id="PF08238">
    <property type="entry name" value="Sel1"/>
    <property type="match status" value="9"/>
</dbReference>
<dbReference type="EMBL" id="JAAAID010001563">
    <property type="protein sequence ID" value="KAG0009526.1"/>
    <property type="molecule type" value="Genomic_DNA"/>
</dbReference>
<protein>
    <submittedName>
        <fullName evidence="4">ERAD-associated protein</fullName>
    </submittedName>
</protein>
<comment type="similarity">
    <text evidence="1">Belongs to the sel-1 family.</text>
</comment>
<evidence type="ECO:0000256" key="1">
    <source>
        <dbReference type="ARBA" id="ARBA00038101"/>
    </source>
</evidence>
<dbReference type="InterPro" id="IPR011990">
    <property type="entry name" value="TPR-like_helical_dom_sf"/>
</dbReference>
<feature type="compositionally biased region" description="Polar residues" evidence="2">
    <location>
        <begin position="1"/>
        <end position="13"/>
    </location>
</feature>
<feature type="compositionally biased region" description="Basic residues" evidence="2">
    <location>
        <begin position="61"/>
        <end position="71"/>
    </location>
</feature>
<feature type="region of interest" description="Disordered" evidence="2">
    <location>
        <begin position="447"/>
        <end position="492"/>
    </location>
</feature>
<organism evidence="4 5">
    <name type="scientific">Entomortierella chlamydospora</name>
    <dbReference type="NCBI Taxonomy" id="101097"/>
    <lineage>
        <taxon>Eukaryota</taxon>
        <taxon>Fungi</taxon>
        <taxon>Fungi incertae sedis</taxon>
        <taxon>Mucoromycota</taxon>
        <taxon>Mortierellomycotina</taxon>
        <taxon>Mortierellomycetes</taxon>
        <taxon>Mortierellales</taxon>
        <taxon>Mortierellaceae</taxon>
        <taxon>Entomortierella</taxon>
    </lineage>
</organism>
<feature type="compositionally biased region" description="Low complexity" evidence="2">
    <location>
        <begin position="1386"/>
        <end position="1403"/>
    </location>
</feature>
<evidence type="ECO:0000313" key="5">
    <source>
        <dbReference type="Proteomes" id="UP000703661"/>
    </source>
</evidence>
<feature type="compositionally biased region" description="Polar residues" evidence="2">
    <location>
        <begin position="184"/>
        <end position="195"/>
    </location>
</feature>
<keyword evidence="3" id="KW-1133">Transmembrane helix</keyword>
<evidence type="ECO:0000313" key="4">
    <source>
        <dbReference type="EMBL" id="KAG0009526.1"/>
    </source>
</evidence>
<feature type="compositionally biased region" description="Basic and acidic residues" evidence="2">
    <location>
        <begin position="200"/>
        <end position="215"/>
    </location>
</feature>
<dbReference type="Proteomes" id="UP000703661">
    <property type="component" value="Unassembled WGS sequence"/>
</dbReference>
<dbReference type="Gene3D" id="1.25.40.10">
    <property type="entry name" value="Tetratricopeptide repeat domain"/>
    <property type="match status" value="3"/>
</dbReference>
<reference evidence="4" key="1">
    <citation type="journal article" date="2020" name="Fungal Divers.">
        <title>Resolving the Mortierellaceae phylogeny through synthesis of multi-gene phylogenetics and phylogenomics.</title>
        <authorList>
            <person name="Vandepol N."/>
            <person name="Liber J."/>
            <person name="Desiro A."/>
            <person name="Na H."/>
            <person name="Kennedy M."/>
            <person name="Barry K."/>
            <person name="Grigoriev I.V."/>
            <person name="Miller A.N."/>
            <person name="O'Donnell K."/>
            <person name="Stajich J.E."/>
            <person name="Bonito G."/>
        </authorList>
    </citation>
    <scope>NUCLEOTIDE SEQUENCE</scope>
    <source>
        <strain evidence="4">NRRL 2769</strain>
    </source>
</reference>
<dbReference type="PANTHER" id="PTHR11102:SF147">
    <property type="entry name" value="SEL1L ADAPTOR SUBUNIT OF ERAD E3 UBIQUITIN LIGASE"/>
    <property type="match status" value="1"/>
</dbReference>
<evidence type="ECO:0000256" key="3">
    <source>
        <dbReference type="SAM" id="Phobius"/>
    </source>
</evidence>
<proteinExistence type="inferred from homology"/>
<feature type="region of interest" description="Disordered" evidence="2">
    <location>
        <begin position="158"/>
        <end position="341"/>
    </location>
</feature>
<dbReference type="SUPFAM" id="SSF81901">
    <property type="entry name" value="HCP-like"/>
    <property type="match status" value="3"/>
</dbReference>
<feature type="compositionally biased region" description="Basic and acidic residues" evidence="2">
    <location>
        <begin position="313"/>
        <end position="334"/>
    </location>
</feature>
<feature type="compositionally biased region" description="Low complexity" evidence="2">
    <location>
        <begin position="746"/>
        <end position="758"/>
    </location>
</feature>
<feature type="non-terminal residue" evidence="4">
    <location>
        <position position="1536"/>
    </location>
</feature>
<comment type="caution">
    <text evidence="4">The sequence shown here is derived from an EMBL/GenBank/DDBJ whole genome shotgun (WGS) entry which is preliminary data.</text>
</comment>
<feature type="compositionally biased region" description="Low complexity" evidence="2">
    <location>
        <begin position="452"/>
        <end position="487"/>
    </location>
</feature>
<accession>A0A9P6SXE1</accession>
<feature type="transmembrane region" description="Helical" evidence="3">
    <location>
        <begin position="1465"/>
        <end position="1484"/>
    </location>
</feature>
<feature type="region of interest" description="Disordered" evidence="2">
    <location>
        <begin position="746"/>
        <end position="775"/>
    </location>
</feature>
<dbReference type="GO" id="GO:0005789">
    <property type="term" value="C:endoplasmic reticulum membrane"/>
    <property type="evidence" value="ECO:0007669"/>
    <property type="project" value="TreeGrafter"/>
</dbReference>
<feature type="compositionally biased region" description="Basic and acidic residues" evidence="2">
    <location>
        <begin position="230"/>
        <end position="246"/>
    </location>
</feature>
<name>A0A9P6SXE1_9FUNG</name>
<dbReference type="InterPro" id="IPR050767">
    <property type="entry name" value="Sel1_AlgK"/>
</dbReference>
<feature type="compositionally biased region" description="Basic and acidic residues" evidence="2">
    <location>
        <begin position="1406"/>
        <end position="1429"/>
    </location>
</feature>
<gene>
    <name evidence="4" type="primary">HRD3</name>
    <name evidence="4" type="ORF">BGZ80_002304</name>
</gene>
<feature type="region of interest" description="Disordered" evidence="2">
    <location>
        <begin position="1495"/>
        <end position="1526"/>
    </location>
</feature>
<evidence type="ECO:0000256" key="2">
    <source>
        <dbReference type="SAM" id="MobiDB-lite"/>
    </source>
</evidence>
<dbReference type="SMART" id="SM00671">
    <property type="entry name" value="SEL1"/>
    <property type="match status" value="10"/>
</dbReference>
<dbReference type="PANTHER" id="PTHR11102">
    <property type="entry name" value="SEL-1-LIKE PROTEIN"/>
    <property type="match status" value="1"/>
</dbReference>
<keyword evidence="5" id="KW-1185">Reference proteome</keyword>
<feature type="region of interest" description="Disordered" evidence="2">
    <location>
        <begin position="1"/>
        <end position="132"/>
    </location>
</feature>
<feature type="compositionally biased region" description="Low complexity" evidence="2">
    <location>
        <begin position="1495"/>
        <end position="1511"/>
    </location>
</feature>